<sequence>MLEMQQKEVVSADVRAYCEERKNLVIEVELPGVERDDIKLKMNNYGFHVTAEGPDFIYEACEFFHDDTTLDGVWAELDGGLLTITVPLRRR</sequence>
<dbReference type="Gene3D" id="2.60.40.790">
    <property type="match status" value="1"/>
</dbReference>
<gene>
    <name evidence="1" type="ORF">S06H3_06182</name>
</gene>
<evidence type="ECO:0008006" key="2">
    <source>
        <dbReference type="Google" id="ProtNLM"/>
    </source>
</evidence>
<dbReference type="InterPro" id="IPR008978">
    <property type="entry name" value="HSP20-like_chaperone"/>
</dbReference>
<accession>X1LAY8</accession>
<protein>
    <recommendedName>
        <fullName evidence="2">SHSP domain-containing protein</fullName>
    </recommendedName>
</protein>
<organism evidence="1">
    <name type="scientific">marine sediment metagenome</name>
    <dbReference type="NCBI Taxonomy" id="412755"/>
    <lineage>
        <taxon>unclassified sequences</taxon>
        <taxon>metagenomes</taxon>
        <taxon>ecological metagenomes</taxon>
    </lineage>
</organism>
<dbReference type="AlphaFoldDB" id="X1LAY8"/>
<evidence type="ECO:0000313" key="1">
    <source>
        <dbReference type="EMBL" id="GAH91313.1"/>
    </source>
</evidence>
<dbReference type="SUPFAM" id="SSF49764">
    <property type="entry name" value="HSP20-like chaperones"/>
    <property type="match status" value="1"/>
</dbReference>
<dbReference type="EMBL" id="BARV01002376">
    <property type="protein sequence ID" value="GAH91313.1"/>
    <property type="molecule type" value="Genomic_DNA"/>
</dbReference>
<feature type="non-terminal residue" evidence="1">
    <location>
        <position position="91"/>
    </location>
</feature>
<name>X1LAY8_9ZZZZ</name>
<proteinExistence type="predicted"/>
<comment type="caution">
    <text evidence="1">The sequence shown here is derived from an EMBL/GenBank/DDBJ whole genome shotgun (WGS) entry which is preliminary data.</text>
</comment>
<reference evidence="1" key="1">
    <citation type="journal article" date="2014" name="Front. Microbiol.">
        <title>High frequency of phylogenetically diverse reductive dehalogenase-homologous genes in deep subseafloor sedimentary metagenomes.</title>
        <authorList>
            <person name="Kawai M."/>
            <person name="Futagami T."/>
            <person name="Toyoda A."/>
            <person name="Takaki Y."/>
            <person name="Nishi S."/>
            <person name="Hori S."/>
            <person name="Arai W."/>
            <person name="Tsubouchi T."/>
            <person name="Morono Y."/>
            <person name="Uchiyama I."/>
            <person name="Ito T."/>
            <person name="Fujiyama A."/>
            <person name="Inagaki F."/>
            <person name="Takami H."/>
        </authorList>
    </citation>
    <scope>NUCLEOTIDE SEQUENCE</scope>
    <source>
        <strain evidence="1">Expedition CK06-06</strain>
    </source>
</reference>
<dbReference type="CDD" id="cd06464">
    <property type="entry name" value="ACD_sHsps-like"/>
    <property type="match status" value="1"/>
</dbReference>